<comment type="subcellular location">
    <subcellularLocation>
        <location evidence="1">Membrane</location>
        <topology evidence="1">Multi-pass membrane protein</topology>
    </subcellularLocation>
</comment>
<keyword evidence="7 8" id="KW-0472">Membrane</keyword>
<keyword evidence="4 8" id="KW-0812">Transmembrane</keyword>
<comment type="caution">
    <text evidence="9">The sequence shown here is derived from an EMBL/GenBank/DDBJ whole genome shotgun (WGS) entry which is preliminary data.</text>
</comment>
<dbReference type="InterPro" id="IPR050391">
    <property type="entry name" value="Mito_Metabolite_Transporter"/>
</dbReference>
<evidence type="ECO:0000256" key="6">
    <source>
        <dbReference type="ARBA" id="ARBA00022989"/>
    </source>
</evidence>
<dbReference type="Gene3D" id="1.50.40.10">
    <property type="entry name" value="Mitochondrial carrier domain"/>
    <property type="match status" value="1"/>
</dbReference>
<dbReference type="Proteomes" id="UP001457282">
    <property type="component" value="Unassembled WGS sequence"/>
</dbReference>
<dbReference type="EMBL" id="JBEDUW010000003">
    <property type="protein sequence ID" value="KAK9941437.1"/>
    <property type="molecule type" value="Genomic_DNA"/>
</dbReference>
<protein>
    <recommendedName>
        <fullName evidence="11">Mitochondrial carrier protein</fullName>
    </recommendedName>
</protein>
<keyword evidence="3" id="KW-0813">Transport</keyword>
<evidence type="ECO:0000313" key="10">
    <source>
        <dbReference type="Proteomes" id="UP001457282"/>
    </source>
</evidence>
<organism evidence="9 10">
    <name type="scientific">Rubus argutus</name>
    <name type="common">Southern blackberry</name>
    <dbReference type="NCBI Taxonomy" id="59490"/>
    <lineage>
        <taxon>Eukaryota</taxon>
        <taxon>Viridiplantae</taxon>
        <taxon>Streptophyta</taxon>
        <taxon>Embryophyta</taxon>
        <taxon>Tracheophyta</taxon>
        <taxon>Spermatophyta</taxon>
        <taxon>Magnoliopsida</taxon>
        <taxon>eudicotyledons</taxon>
        <taxon>Gunneridae</taxon>
        <taxon>Pentapetalae</taxon>
        <taxon>rosids</taxon>
        <taxon>fabids</taxon>
        <taxon>Rosales</taxon>
        <taxon>Rosaceae</taxon>
        <taxon>Rosoideae</taxon>
        <taxon>Rosoideae incertae sedis</taxon>
        <taxon>Rubus</taxon>
    </lineage>
</organism>
<evidence type="ECO:0000256" key="7">
    <source>
        <dbReference type="ARBA" id="ARBA00023136"/>
    </source>
</evidence>
<keyword evidence="5" id="KW-0677">Repeat</keyword>
<gene>
    <name evidence="9" type="ORF">M0R45_018038</name>
</gene>
<evidence type="ECO:0008006" key="11">
    <source>
        <dbReference type="Google" id="ProtNLM"/>
    </source>
</evidence>
<dbReference type="PROSITE" id="PS50920">
    <property type="entry name" value="SOLCAR"/>
    <property type="match status" value="1"/>
</dbReference>
<dbReference type="InterPro" id="IPR023395">
    <property type="entry name" value="MCP_dom_sf"/>
</dbReference>
<evidence type="ECO:0000256" key="3">
    <source>
        <dbReference type="ARBA" id="ARBA00022448"/>
    </source>
</evidence>
<evidence type="ECO:0000313" key="9">
    <source>
        <dbReference type="EMBL" id="KAK9941437.1"/>
    </source>
</evidence>
<reference evidence="9 10" key="1">
    <citation type="journal article" date="2023" name="G3 (Bethesda)">
        <title>A chromosome-length genome assembly and annotation of blackberry (Rubus argutus, cv. 'Hillquist').</title>
        <authorList>
            <person name="Bruna T."/>
            <person name="Aryal R."/>
            <person name="Dudchenko O."/>
            <person name="Sargent D.J."/>
            <person name="Mead D."/>
            <person name="Buti M."/>
            <person name="Cavallini A."/>
            <person name="Hytonen T."/>
            <person name="Andres J."/>
            <person name="Pham M."/>
            <person name="Weisz D."/>
            <person name="Mascagni F."/>
            <person name="Usai G."/>
            <person name="Natali L."/>
            <person name="Bassil N."/>
            <person name="Fernandez G.E."/>
            <person name="Lomsadze A."/>
            <person name="Armour M."/>
            <person name="Olukolu B."/>
            <person name="Poorten T."/>
            <person name="Britton C."/>
            <person name="Davik J."/>
            <person name="Ashrafi H."/>
            <person name="Aiden E.L."/>
            <person name="Borodovsky M."/>
            <person name="Worthington M."/>
        </authorList>
    </citation>
    <scope>NUCLEOTIDE SEQUENCE [LARGE SCALE GENOMIC DNA]</scope>
    <source>
        <strain evidence="9">PI 553951</strain>
    </source>
</reference>
<evidence type="ECO:0000256" key="2">
    <source>
        <dbReference type="ARBA" id="ARBA00006375"/>
    </source>
</evidence>
<name>A0AAW1XXW9_RUBAR</name>
<accession>A0AAW1XXW9</accession>
<evidence type="ECO:0000256" key="4">
    <source>
        <dbReference type="ARBA" id="ARBA00022692"/>
    </source>
</evidence>
<feature type="repeat" description="Solcar" evidence="8">
    <location>
        <begin position="205"/>
        <end position="284"/>
    </location>
</feature>
<dbReference type="InterPro" id="IPR018108">
    <property type="entry name" value="MCP_transmembrane"/>
</dbReference>
<comment type="similarity">
    <text evidence="2">Belongs to the mitochondrial carrier (TC 2.A.29) family.</text>
</comment>
<dbReference type="GO" id="GO:0016020">
    <property type="term" value="C:membrane"/>
    <property type="evidence" value="ECO:0007669"/>
    <property type="project" value="UniProtKB-SubCell"/>
</dbReference>
<dbReference type="SUPFAM" id="SSF103506">
    <property type="entry name" value="Mitochondrial carrier"/>
    <property type="match status" value="1"/>
</dbReference>
<evidence type="ECO:0000256" key="1">
    <source>
        <dbReference type="ARBA" id="ARBA00004141"/>
    </source>
</evidence>
<proteinExistence type="inferred from homology"/>
<dbReference type="PANTHER" id="PTHR45618">
    <property type="entry name" value="MITOCHONDRIAL DICARBOXYLATE CARRIER-RELATED"/>
    <property type="match status" value="1"/>
</dbReference>
<keyword evidence="6" id="KW-1133">Transmembrane helix</keyword>
<sequence length="284" mass="31004">MGEEKRRVPSGGDLRLIERWPSLKPFVHGGLAAFVQGSTFYVPFAAIYYSPFLAHVRQSPKFLGFNLLAKSCPDGIVIRTLSTSLQLGLFEILRNKAIATNDGMTLALYQEAACGLTAGAAEAYFSFPFVYACLPSVDPTNLSLAQRAKYRNIFHALYSMTANKKVSALWTNAGPYLKTRMGTNAGMLTSYNPSLRYLRDSCGLSETRAQLGASAVSAFFAAACSVPVKNVLAHGESGSYLDCALKILKSRGSLAFFTGFSRQFALVGPPIMILWFAYENIRKL</sequence>
<evidence type="ECO:0000256" key="5">
    <source>
        <dbReference type="ARBA" id="ARBA00022737"/>
    </source>
</evidence>
<evidence type="ECO:0000256" key="8">
    <source>
        <dbReference type="PROSITE-ProRule" id="PRU00282"/>
    </source>
</evidence>
<dbReference type="AlphaFoldDB" id="A0AAW1XXW9"/>
<keyword evidence="10" id="KW-1185">Reference proteome</keyword>